<dbReference type="Proteomes" id="UP000027190">
    <property type="component" value="Unassembled WGS sequence"/>
</dbReference>
<dbReference type="PANTHER" id="PTHR42663">
    <property type="entry name" value="HYDROLASE C777.06C-RELATED-RELATED"/>
    <property type="match status" value="1"/>
</dbReference>
<dbReference type="EMBL" id="AWFG01000063">
    <property type="protein sequence ID" value="KCZ55202.1"/>
    <property type="molecule type" value="Genomic_DNA"/>
</dbReference>
<dbReference type="RefSeq" id="WP_241765756.1">
    <property type="nucleotide sequence ID" value="NZ_AWFG01000063.1"/>
</dbReference>
<dbReference type="STRING" id="1280947.HY30_08550"/>
<organism evidence="2 3">
    <name type="scientific">Hyphomonas chukchiensis</name>
    <dbReference type="NCBI Taxonomy" id="1280947"/>
    <lineage>
        <taxon>Bacteria</taxon>
        <taxon>Pseudomonadati</taxon>
        <taxon>Pseudomonadota</taxon>
        <taxon>Alphaproteobacteria</taxon>
        <taxon>Hyphomonadales</taxon>
        <taxon>Hyphomonadaceae</taxon>
        <taxon>Hyphomonas</taxon>
    </lineage>
</organism>
<dbReference type="AlphaFoldDB" id="A0A062UA96"/>
<keyword evidence="3" id="KW-1185">Reference proteome</keyword>
<dbReference type="InterPro" id="IPR001279">
    <property type="entry name" value="Metallo-B-lactamas"/>
</dbReference>
<feature type="domain" description="Metallo-beta-lactamase" evidence="1">
    <location>
        <begin position="2"/>
        <end position="184"/>
    </location>
</feature>
<comment type="caution">
    <text evidence="2">The sequence shown here is derived from an EMBL/GenBank/DDBJ whole genome shotgun (WGS) entry which is preliminary data.</text>
</comment>
<evidence type="ECO:0000259" key="1">
    <source>
        <dbReference type="Pfam" id="PF12706"/>
    </source>
</evidence>
<evidence type="ECO:0000313" key="2">
    <source>
        <dbReference type="EMBL" id="KCZ55202.1"/>
    </source>
</evidence>
<accession>A0A062UA96</accession>
<reference evidence="2 3" key="1">
    <citation type="journal article" date="2014" name="Antonie Van Leeuwenhoek">
        <title>Hyphomonas beringensis sp. nov. and Hyphomonas chukchiensis sp. nov., isolated from surface seawater of the Bering Sea and Chukchi Sea.</title>
        <authorList>
            <person name="Li C."/>
            <person name="Lai Q."/>
            <person name="Li G."/>
            <person name="Dong C."/>
            <person name="Wang J."/>
            <person name="Liao Y."/>
            <person name="Shao Z."/>
        </authorList>
    </citation>
    <scope>NUCLEOTIDE SEQUENCE [LARGE SCALE GENOMIC DNA]</scope>
    <source>
        <strain evidence="2 3">BH-BN04-4</strain>
    </source>
</reference>
<evidence type="ECO:0000313" key="3">
    <source>
        <dbReference type="Proteomes" id="UP000027190"/>
    </source>
</evidence>
<protein>
    <recommendedName>
        <fullName evidence="1">Metallo-beta-lactamase domain-containing protein</fullName>
    </recommendedName>
</protein>
<dbReference type="eggNOG" id="COG1235">
    <property type="taxonomic scope" value="Bacteria"/>
</dbReference>
<dbReference type="PATRIC" id="fig|1280947.3.peg.3148"/>
<sequence>MTRILIDTSPDMREQLLAANVRALDALVYTHDHADQTHGIDDVRALVNVMRKPIPTHMDEVTRQSLSARFRYCFEGMGGYPPILQTMPDIIPYQPFTVRGAGGDVTLMPVDMEHGRIRCCGFRIGGLAYCNDVNELPETSLEHLRRLDVLVVDALRYTPHPSHANLEKALGWIAELKPARAVLTNMHVDLDYRTLKGELPEGVEPGYDGMEIPFSA</sequence>
<dbReference type="InterPro" id="IPR036866">
    <property type="entry name" value="RibonucZ/Hydroxyglut_hydro"/>
</dbReference>
<dbReference type="Pfam" id="PF12706">
    <property type="entry name" value="Lactamase_B_2"/>
    <property type="match status" value="1"/>
</dbReference>
<dbReference type="PANTHER" id="PTHR42663:SF6">
    <property type="entry name" value="HYDROLASE C777.06C-RELATED"/>
    <property type="match status" value="1"/>
</dbReference>
<gene>
    <name evidence="2" type="ORF">HY30_08550</name>
</gene>
<dbReference type="Gene3D" id="3.60.15.10">
    <property type="entry name" value="Ribonuclease Z/Hydroxyacylglutathione hydrolase-like"/>
    <property type="match status" value="1"/>
</dbReference>
<dbReference type="SUPFAM" id="SSF56281">
    <property type="entry name" value="Metallo-hydrolase/oxidoreductase"/>
    <property type="match status" value="1"/>
</dbReference>
<dbReference type="CDD" id="cd16279">
    <property type="entry name" value="metallo-hydrolase-like_MBL-fold"/>
    <property type="match status" value="1"/>
</dbReference>
<name>A0A062UA96_9PROT</name>
<proteinExistence type="predicted"/>